<dbReference type="NCBIfam" id="NF033837">
    <property type="entry name" value="GarQ_core"/>
    <property type="match status" value="1"/>
</dbReference>
<reference evidence="2 4" key="2">
    <citation type="submission" date="2019-04" db="EMBL/GenBank/DDBJ databases">
        <title>Microbes associate with the intestines of laboratory mice.</title>
        <authorList>
            <person name="Navarre W."/>
            <person name="Wong E."/>
            <person name="Huang K."/>
            <person name="Tropini C."/>
            <person name="Ng K."/>
            <person name="Yu B."/>
        </authorList>
    </citation>
    <scope>NUCLEOTIDE SEQUENCE [LARGE SCALE GENOMIC DNA]</scope>
    <source>
        <strain evidence="2 4">NM26_J9</strain>
    </source>
</reference>
<dbReference type="EMBL" id="SRYK01000037">
    <property type="protein sequence ID" value="TGY54632.1"/>
    <property type="molecule type" value="Genomic_DNA"/>
</dbReference>
<dbReference type="Proteomes" id="UP000306855">
    <property type="component" value="Unassembled WGS sequence"/>
</dbReference>
<dbReference type="OrthoDB" id="2300439at2"/>
<sequence length="60" mass="6710">MLKGKGYCKPVYYAANGYSCRYKNGQWDHIVTKENLEATLGVMSNGWVSSLGGGYFNRPK</sequence>
<reference evidence="1 3" key="1">
    <citation type="submission" date="2018-09" db="EMBL/GenBank/DDBJ databases">
        <title>Murine metabolic-syndrome-specific gut microbial biobank.</title>
        <authorList>
            <person name="Liu C."/>
        </authorList>
    </citation>
    <scope>NUCLEOTIDE SEQUENCE [LARGE SCALE GENOMIC DNA]</scope>
    <source>
        <strain evidence="1 3">C-30</strain>
    </source>
</reference>
<accession>A0A4V1PTD8</accession>
<name>A0A4V1PTD8_9LACO</name>
<dbReference type="RefSeq" id="WP_119448348.1">
    <property type="nucleotide sequence ID" value="NZ_QWMU01000043.1"/>
</dbReference>
<gene>
    <name evidence="1" type="ORF">D6C19_06595</name>
    <name evidence="2" type="ORF">E5340_07410</name>
</gene>
<dbReference type="EMBL" id="QZFR01000044">
    <property type="protein sequence ID" value="RXV74244.1"/>
    <property type="molecule type" value="Genomic_DNA"/>
</dbReference>
<evidence type="ECO:0000313" key="3">
    <source>
        <dbReference type="Proteomes" id="UP000289316"/>
    </source>
</evidence>
<dbReference type="Proteomes" id="UP000289316">
    <property type="component" value="Unassembled WGS sequence"/>
</dbReference>
<organism evidence="1 3">
    <name type="scientific">Ligilactobacillus murinus</name>
    <dbReference type="NCBI Taxonomy" id="1622"/>
    <lineage>
        <taxon>Bacteria</taxon>
        <taxon>Bacillati</taxon>
        <taxon>Bacillota</taxon>
        <taxon>Bacilli</taxon>
        <taxon>Lactobacillales</taxon>
        <taxon>Lactobacillaceae</taxon>
        <taxon>Ligilactobacillus</taxon>
    </lineage>
</organism>
<evidence type="ECO:0000313" key="4">
    <source>
        <dbReference type="Proteomes" id="UP000306855"/>
    </source>
</evidence>
<proteinExistence type="predicted"/>
<comment type="caution">
    <text evidence="1">The sequence shown here is derived from an EMBL/GenBank/DDBJ whole genome shotgun (WGS) entry which is preliminary data.</text>
</comment>
<dbReference type="AlphaFoldDB" id="A0A4V1PTD8"/>
<evidence type="ECO:0000313" key="2">
    <source>
        <dbReference type="EMBL" id="TGY54632.1"/>
    </source>
</evidence>
<protein>
    <submittedName>
        <fullName evidence="1">ComC/BlpC family peptide pheromone/bacteriocin</fullName>
    </submittedName>
</protein>
<evidence type="ECO:0000313" key="1">
    <source>
        <dbReference type="EMBL" id="RXV74244.1"/>
    </source>
</evidence>